<evidence type="ECO:0000259" key="1">
    <source>
        <dbReference type="Pfam" id="PF18050"/>
    </source>
</evidence>
<organism evidence="2 3">
    <name type="scientific">Klebsiella oxytoca</name>
    <dbReference type="NCBI Taxonomy" id="571"/>
    <lineage>
        <taxon>Bacteria</taxon>
        <taxon>Pseudomonadati</taxon>
        <taxon>Pseudomonadota</taxon>
        <taxon>Gammaproteobacteria</taxon>
        <taxon>Enterobacterales</taxon>
        <taxon>Enterobacteriaceae</taxon>
        <taxon>Klebsiella/Raoultella group</taxon>
        <taxon>Klebsiella</taxon>
    </lineage>
</organism>
<sequence>MLFPPRQWLAKFCTLAVWSGEPMFKTLSVVVFIFAALTDVVSANGQENRVKIQFVFNGVKVAGSLEENAVAREFLAQLPLTVKLEDYGSTEKIAWLPAKLRQADARESITPKRGDIAYYAPWGNLAIFREDYRHSPGLIKLGRVEQGLTSLNLSGAEVVTITRDEMP</sequence>
<comment type="caution">
    <text evidence="2">The sequence shown here is derived from an EMBL/GenBank/DDBJ whole genome shotgun (WGS) entry which is preliminary data.</text>
</comment>
<reference evidence="2 3" key="1">
    <citation type="submission" date="2018-05" db="EMBL/GenBank/DDBJ databases">
        <title>Freshwater and sediment microbial communities from various areas in North America, analyzing microbe dynamics in response to fracking.</title>
        <authorList>
            <person name="Lamendella R."/>
        </authorList>
    </citation>
    <scope>NUCLEOTIDE SEQUENCE [LARGE SCALE GENOMIC DNA]</scope>
    <source>
        <strain evidence="2 3">67</strain>
    </source>
</reference>
<evidence type="ECO:0000313" key="2">
    <source>
        <dbReference type="EMBL" id="PXW43931.1"/>
    </source>
</evidence>
<dbReference type="InterPro" id="IPR041183">
    <property type="entry name" value="Cyclophilin-like"/>
</dbReference>
<dbReference type="EMBL" id="QJJG01000010">
    <property type="protein sequence ID" value="PXW43931.1"/>
    <property type="molecule type" value="Genomic_DNA"/>
</dbReference>
<feature type="domain" description="Cyclophilin-like" evidence="1">
    <location>
        <begin position="55"/>
        <end position="160"/>
    </location>
</feature>
<dbReference type="Gene3D" id="2.40.100.20">
    <property type="match status" value="1"/>
</dbReference>
<protein>
    <recommendedName>
        <fullName evidence="1">Cyclophilin-like domain-containing protein</fullName>
    </recommendedName>
</protein>
<dbReference type="SUPFAM" id="SSF50891">
    <property type="entry name" value="Cyclophilin-like"/>
    <property type="match status" value="1"/>
</dbReference>
<evidence type="ECO:0000313" key="3">
    <source>
        <dbReference type="Proteomes" id="UP000247485"/>
    </source>
</evidence>
<dbReference type="Pfam" id="PF18050">
    <property type="entry name" value="Cyclophil_like2"/>
    <property type="match status" value="1"/>
</dbReference>
<accession>A0A318FNN4</accession>
<dbReference type="InterPro" id="IPR029000">
    <property type="entry name" value="Cyclophilin-like_dom_sf"/>
</dbReference>
<name>A0A318FNN4_KLEOX</name>
<dbReference type="Proteomes" id="UP000247485">
    <property type="component" value="Unassembled WGS sequence"/>
</dbReference>
<proteinExistence type="predicted"/>
<gene>
    <name evidence="2" type="ORF">DET57_11045</name>
</gene>
<dbReference type="AlphaFoldDB" id="A0A318FNN4"/>